<dbReference type="Gene3D" id="3.10.110.10">
    <property type="entry name" value="Ubiquitin Conjugating Enzyme"/>
    <property type="match status" value="1"/>
</dbReference>
<dbReference type="Pfam" id="PF00179">
    <property type="entry name" value="UQ_con"/>
    <property type="match status" value="1"/>
</dbReference>
<dbReference type="EMBL" id="JABFAE010000004">
    <property type="protein sequence ID" value="MBA0827246.1"/>
    <property type="molecule type" value="Genomic_DNA"/>
</dbReference>
<dbReference type="AlphaFoldDB" id="A0A7J9IYM8"/>
<dbReference type="PROSITE" id="PS50127">
    <property type="entry name" value="UBC_2"/>
    <property type="match status" value="1"/>
</dbReference>
<feature type="domain" description="UBC core" evidence="1">
    <location>
        <begin position="1"/>
        <end position="46"/>
    </location>
</feature>
<proteinExistence type="predicted"/>
<evidence type="ECO:0000313" key="2">
    <source>
        <dbReference type="EMBL" id="MBA0827246.1"/>
    </source>
</evidence>
<dbReference type="SUPFAM" id="SSF54495">
    <property type="entry name" value="UBC-like"/>
    <property type="match status" value="1"/>
</dbReference>
<accession>A0A7J9IYM8</accession>
<dbReference type="InterPro" id="IPR000608">
    <property type="entry name" value="UBC"/>
</dbReference>
<dbReference type="Proteomes" id="UP000593575">
    <property type="component" value="Unassembled WGS sequence"/>
</dbReference>
<dbReference type="InterPro" id="IPR050113">
    <property type="entry name" value="Ub_conjugating_enzyme"/>
</dbReference>
<evidence type="ECO:0000313" key="3">
    <source>
        <dbReference type="Proteomes" id="UP000593575"/>
    </source>
</evidence>
<name>A0A7J9IYM8_9ROSI</name>
<reference evidence="2 3" key="1">
    <citation type="journal article" date="2019" name="Genome Biol. Evol.">
        <title>Insights into the evolution of the New World diploid cottons (Gossypium, subgenus Houzingenia) based on genome sequencing.</title>
        <authorList>
            <person name="Grover C.E."/>
            <person name="Arick M.A. 2nd"/>
            <person name="Thrash A."/>
            <person name="Conover J.L."/>
            <person name="Sanders W.S."/>
            <person name="Peterson D.G."/>
            <person name="Frelichowski J.E."/>
            <person name="Scheffler J.A."/>
            <person name="Scheffler B.E."/>
            <person name="Wendel J.F."/>
        </authorList>
    </citation>
    <scope>NUCLEOTIDE SEQUENCE [LARGE SCALE GENOMIC DNA]</scope>
    <source>
        <strain evidence="2">6</strain>
        <tissue evidence="2">Leaf</tissue>
    </source>
</reference>
<evidence type="ECO:0000259" key="1">
    <source>
        <dbReference type="PROSITE" id="PS50127"/>
    </source>
</evidence>
<gene>
    <name evidence="2" type="ORF">Goarm_012035</name>
</gene>
<organism evidence="2 3">
    <name type="scientific">Gossypium armourianum</name>
    <dbReference type="NCBI Taxonomy" id="34283"/>
    <lineage>
        <taxon>Eukaryota</taxon>
        <taxon>Viridiplantae</taxon>
        <taxon>Streptophyta</taxon>
        <taxon>Embryophyta</taxon>
        <taxon>Tracheophyta</taxon>
        <taxon>Spermatophyta</taxon>
        <taxon>Magnoliopsida</taxon>
        <taxon>eudicotyledons</taxon>
        <taxon>Gunneridae</taxon>
        <taxon>Pentapetalae</taxon>
        <taxon>rosids</taxon>
        <taxon>malvids</taxon>
        <taxon>Malvales</taxon>
        <taxon>Malvaceae</taxon>
        <taxon>Malvoideae</taxon>
        <taxon>Gossypium</taxon>
    </lineage>
</organism>
<keyword evidence="3" id="KW-1185">Reference proteome</keyword>
<comment type="caution">
    <text evidence="2">The sequence shown here is derived from an EMBL/GenBank/DDBJ whole genome shotgun (WGS) entry which is preliminary data.</text>
</comment>
<feature type="non-terminal residue" evidence="2">
    <location>
        <position position="1"/>
    </location>
</feature>
<sequence length="46" mass="5280">MEDYPNKPPTVRFVSRMFHPNNGSICLDILQNQWSPIYDVAAILTS</sequence>
<dbReference type="PANTHER" id="PTHR24067">
    <property type="entry name" value="UBIQUITIN-CONJUGATING ENZYME E2"/>
    <property type="match status" value="1"/>
</dbReference>
<dbReference type="InterPro" id="IPR016135">
    <property type="entry name" value="UBQ-conjugating_enzyme/RWD"/>
</dbReference>
<protein>
    <recommendedName>
        <fullName evidence="1">UBC core domain-containing protein</fullName>
    </recommendedName>
</protein>